<dbReference type="Pfam" id="PF05699">
    <property type="entry name" value="Dimer_Tnp_hAT"/>
    <property type="match status" value="1"/>
</dbReference>
<dbReference type="EMBL" id="OIVN01003223">
    <property type="protein sequence ID" value="SPD09570.1"/>
    <property type="molecule type" value="Genomic_DNA"/>
</dbReference>
<feature type="domain" description="HAT C-terminal dimerisation" evidence="2">
    <location>
        <begin position="40"/>
        <end position="97"/>
    </location>
</feature>
<evidence type="ECO:0000259" key="2">
    <source>
        <dbReference type="Pfam" id="PF05699"/>
    </source>
</evidence>
<evidence type="ECO:0000256" key="1">
    <source>
        <dbReference type="SAM" id="MobiDB-lite"/>
    </source>
</evidence>
<name>A0A2N9HD18_FAGSY</name>
<dbReference type="AlphaFoldDB" id="A0A2N9HD18"/>
<sequence length="169" mass="18723">MSNTATTSTPMLVEDITSNEDPTPIENLQEVENIQEGNHNGLKYPTLQRLARDILAILVTTVASESTFSTSGRLLSPHRSRLHPRTLEALMCAQSWLWSELKSSSPMPEDATIQNILEDYGDHEEEESGAMELTVVESGGKNMEIDVMMIEHGLLQLEEAEIDAIVVLC</sequence>
<proteinExistence type="predicted"/>
<gene>
    <name evidence="3" type="ORF">FSB_LOCUS37452</name>
</gene>
<dbReference type="InterPro" id="IPR012337">
    <property type="entry name" value="RNaseH-like_sf"/>
</dbReference>
<dbReference type="SUPFAM" id="SSF53098">
    <property type="entry name" value="Ribonuclease H-like"/>
    <property type="match status" value="1"/>
</dbReference>
<reference evidence="3" key="1">
    <citation type="submission" date="2018-02" db="EMBL/GenBank/DDBJ databases">
        <authorList>
            <person name="Cohen D.B."/>
            <person name="Kent A.D."/>
        </authorList>
    </citation>
    <scope>NUCLEOTIDE SEQUENCE</scope>
</reference>
<feature type="region of interest" description="Disordered" evidence="1">
    <location>
        <begin position="1"/>
        <end position="21"/>
    </location>
</feature>
<accession>A0A2N9HD18</accession>
<dbReference type="GO" id="GO:0046983">
    <property type="term" value="F:protein dimerization activity"/>
    <property type="evidence" value="ECO:0007669"/>
    <property type="project" value="InterPro"/>
</dbReference>
<organism evidence="3">
    <name type="scientific">Fagus sylvatica</name>
    <name type="common">Beechnut</name>
    <dbReference type="NCBI Taxonomy" id="28930"/>
    <lineage>
        <taxon>Eukaryota</taxon>
        <taxon>Viridiplantae</taxon>
        <taxon>Streptophyta</taxon>
        <taxon>Embryophyta</taxon>
        <taxon>Tracheophyta</taxon>
        <taxon>Spermatophyta</taxon>
        <taxon>Magnoliopsida</taxon>
        <taxon>eudicotyledons</taxon>
        <taxon>Gunneridae</taxon>
        <taxon>Pentapetalae</taxon>
        <taxon>rosids</taxon>
        <taxon>fabids</taxon>
        <taxon>Fagales</taxon>
        <taxon>Fagaceae</taxon>
        <taxon>Fagus</taxon>
    </lineage>
</organism>
<dbReference type="PANTHER" id="PTHR23272">
    <property type="entry name" value="BED FINGER-RELATED"/>
    <property type="match status" value="1"/>
</dbReference>
<evidence type="ECO:0000313" key="3">
    <source>
        <dbReference type="EMBL" id="SPD09570.1"/>
    </source>
</evidence>
<protein>
    <recommendedName>
        <fullName evidence="2">HAT C-terminal dimerisation domain-containing protein</fullName>
    </recommendedName>
</protein>
<feature type="compositionally biased region" description="Polar residues" evidence="1">
    <location>
        <begin position="1"/>
        <end position="10"/>
    </location>
</feature>
<dbReference type="InterPro" id="IPR008906">
    <property type="entry name" value="HATC_C_dom"/>
</dbReference>
<dbReference type="PANTHER" id="PTHR23272:SF179">
    <property type="entry name" value="ZINC FINGER BED DOMAIN-CONTAINING PROTEIN RICESLEEPER 2-LIKE ISOFORM X1"/>
    <property type="match status" value="1"/>
</dbReference>